<dbReference type="PANTHER" id="PTHR22930">
    <property type="match status" value="1"/>
</dbReference>
<evidence type="ECO:0000256" key="3">
    <source>
        <dbReference type="ARBA" id="ARBA00006958"/>
    </source>
</evidence>
<dbReference type="PANTHER" id="PTHR22930:SF292">
    <property type="entry name" value="DDE TNP4 DOMAIN-CONTAINING PROTEIN"/>
    <property type="match status" value="1"/>
</dbReference>
<gene>
    <name evidence="9" type="ORF">NQ318_018262</name>
</gene>
<comment type="subcellular location">
    <subcellularLocation>
        <location evidence="2">Nucleus</location>
    </subcellularLocation>
</comment>
<keyword evidence="10" id="KW-1185">Reference proteome</keyword>
<dbReference type="InterPro" id="IPR027806">
    <property type="entry name" value="HARBI1_dom"/>
</dbReference>
<dbReference type="Pfam" id="PF13359">
    <property type="entry name" value="DDE_Tnp_4"/>
    <property type="match status" value="1"/>
</dbReference>
<feature type="domain" description="DDE Tnp4" evidence="8">
    <location>
        <begin position="167"/>
        <end position="321"/>
    </location>
</feature>
<organism evidence="9 10">
    <name type="scientific">Aromia moschata</name>
    <dbReference type="NCBI Taxonomy" id="1265417"/>
    <lineage>
        <taxon>Eukaryota</taxon>
        <taxon>Metazoa</taxon>
        <taxon>Ecdysozoa</taxon>
        <taxon>Arthropoda</taxon>
        <taxon>Hexapoda</taxon>
        <taxon>Insecta</taxon>
        <taxon>Pterygota</taxon>
        <taxon>Neoptera</taxon>
        <taxon>Endopterygota</taxon>
        <taxon>Coleoptera</taxon>
        <taxon>Polyphaga</taxon>
        <taxon>Cucujiformia</taxon>
        <taxon>Chrysomeloidea</taxon>
        <taxon>Cerambycidae</taxon>
        <taxon>Cerambycinae</taxon>
        <taxon>Callichromatini</taxon>
        <taxon>Aromia</taxon>
    </lineage>
</organism>
<evidence type="ECO:0000256" key="1">
    <source>
        <dbReference type="ARBA" id="ARBA00001968"/>
    </source>
</evidence>
<keyword evidence="7" id="KW-0539">Nucleus</keyword>
<keyword evidence="4" id="KW-0540">Nuclease</keyword>
<evidence type="ECO:0000256" key="2">
    <source>
        <dbReference type="ARBA" id="ARBA00004123"/>
    </source>
</evidence>
<dbReference type="GO" id="GO:0016787">
    <property type="term" value="F:hydrolase activity"/>
    <property type="evidence" value="ECO:0007669"/>
    <property type="project" value="UniProtKB-KW"/>
</dbReference>
<evidence type="ECO:0000259" key="8">
    <source>
        <dbReference type="Pfam" id="PF13359"/>
    </source>
</evidence>
<name>A0AAV8ZFW1_9CUCU</name>
<dbReference type="GO" id="GO:0004518">
    <property type="term" value="F:nuclease activity"/>
    <property type="evidence" value="ECO:0007669"/>
    <property type="project" value="UniProtKB-KW"/>
</dbReference>
<evidence type="ECO:0000256" key="4">
    <source>
        <dbReference type="ARBA" id="ARBA00022722"/>
    </source>
</evidence>
<evidence type="ECO:0000313" key="9">
    <source>
        <dbReference type="EMBL" id="KAJ8962283.1"/>
    </source>
</evidence>
<accession>A0AAV8ZFW1</accession>
<dbReference type="AlphaFoldDB" id="A0AAV8ZFW1"/>
<dbReference type="InterPro" id="IPR045249">
    <property type="entry name" value="HARBI1-like"/>
</dbReference>
<comment type="cofactor">
    <cofactor evidence="1">
        <name>a divalent metal cation</name>
        <dbReference type="ChEBI" id="CHEBI:60240"/>
    </cofactor>
</comment>
<evidence type="ECO:0000256" key="6">
    <source>
        <dbReference type="ARBA" id="ARBA00022801"/>
    </source>
</evidence>
<comment type="similarity">
    <text evidence="3">Belongs to the HARBI1 family.</text>
</comment>
<comment type="caution">
    <text evidence="9">The sequence shown here is derived from an EMBL/GenBank/DDBJ whole genome shotgun (WGS) entry which is preliminary data.</text>
</comment>
<protein>
    <recommendedName>
        <fullName evidence="8">DDE Tnp4 domain-containing protein</fullName>
    </recommendedName>
</protein>
<dbReference type="EMBL" id="JAPWTK010000003">
    <property type="protein sequence ID" value="KAJ8962283.1"/>
    <property type="molecule type" value="Genomic_DNA"/>
</dbReference>
<evidence type="ECO:0000256" key="5">
    <source>
        <dbReference type="ARBA" id="ARBA00022723"/>
    </source>
</evidence>
<dbReference type="GO" id="GO:0046872">
    <property type="term" value="F:metal ion binding"/>
    <property type="evidence" value="ECO:0007669"/>
    <property type="project" value="UniProtKB-KW"/>
</dbReference>
<keyword evidence="5" id="KW-0479">Metal-binding</keyword>
<sequence>MDDVIIDYLFNDEDDQLRGAIQVVVDEIANPDHYMEHRQPVRNRDYVEVTVPRYNVTDFKNHFRMSRESLEQLTVHVANHLPLRHSVPVEKQVLFSVWFLAKQESFLATGDRFGISSGNGHYIFINFIGAVCQLRHAYIQWPNQDSCNEIATRIEYKYGIPGVVGAIDGTHVQIKQPTHNPIDFFNRKDIHSIILQAVCDDNLLFTDIFVGMPGRLHDARVFRNSPIYQRLVDNPPLLPPNQHILGDAAYPLMQTLLKPYRDNGHLNEIQVRFNQTMSACRAMIERAFALLKGKWRRLKYLDMSLQDKIPQTILAACILHNFILKHDNYNMNAFNDDDDVDHIEDMDFEFNYMQGDNQGAIKRDYIASLL</sequence>
<reference evidence="9" key="1">
    <citation type="journal article" date="2023" name="Insect Mol. Biol.">
        <title>Genome sequencing provides insights into the evolution of gene families encoding plant cell wall-degrading enzymes in longhorned beetles.</title>
        <authorList>
            <person name="Shin N.R."/>
            <person name="Okamura Y."/>
            <person name="Kirsch R."/>
            <person name="Pauchet Y."/>
        </authorList>
    </citation>
    <scope>NUCLEOTIDE SEQUENCE</scope>
    <source>
        <strain evidence="9">AMC_N1</strain>
    </source>
</reference>
<proteinExistence type="inferred from homology"/>
<evidence type="ECO:0000256" key="7">
    <source>
        <dbReference type="ARBA" id="ARBA00023242"/>
    </source>
</evidence>
<dbReference type="Proteomes" id="UP001162162">
    <property type="component" value="Unassembled WGS sequence"/>
</dbReference>
<evidence type="ECO:0000313" key="10">
    <source>
        <dbReference type="Proteomes" id="UP001162162"/>
    </source>
</evidence>
<keyword evidence="6" id="KW-0378">Hydrolase</keyword>
<dbReference type="GO" id="GO:0005634">
    <property type="term" value="C:nucleus"/>
    <property type="evidence" value="ECO:0007669"/>
    <property type="project" value="UniProtKB-SubCell"/>
</dbReference>